<dbReference type="InParanoid" id="H2Y3Y0"/>
<keyword evidence="13" id="KW-0966">Cell projection</keyword>
<evidence type="ECO:0000256" key="17">
    <source>
        <dbReference type="RuleBase" id="RU003925"/>
    </source>
</evidence>
<dbReference type="SMART" id="SM00178">
    <property type="entry name" value="SAR"/>
    <property type="match status" value="1"/>
</dbReference>
<evidence type="ECO:0000313" key="19">
    <source>
        <dbReference type="Proteomes" id="UP000007875"/>
    </source>
</evidence>
<dbReference type="PANTHER" id="PTHR11711">
    <property type="entry name" value="ADP RIBOSYLATION FACTOR-RELATED"/>
    <property type="match status" value="1"/>
</dbReference>
<comment type="subcellular location">
    <subcellularLocation>
        <location evidence="3">Cell projection</location>
        <location evidence="3">Cilium membrane</location>
        <topology evidence="3">Peripheral membrane protein</topology>
        <orientation evidence="3">Cytoplasmic side</orientation>
    </subcellularLocation>
    <subcellularLocation>
        <location evidence="2">Cytoplasm</location>
        <location evidence="2">Cytoskeleton</location>
        <location evidence="2">Cilium axoneme</location>
    </subcellularLocation>
    <subcellularLocation>
        <location evidence="1">Cytoplasm</location>
        <location evidence="1">Cytoskeleton</location>
        <location evidence="1">Cilium basal body</location>
    </subcellularLocation>
</comment>
<keyword evidence="16" id="KW-0479">Metal-binding</keyword>
<evidence type="ECO:0000256" key="3">
    <source>
        <dbReference type="ARBA" id="ARBA00004522"/>
    </source>
</evidence>
<dbReference type="Pfam" id="PF00025">
    <property type="entry name" value="Arf"/>
    <property type="match status" value="1"/>
</dbReference>
<keyword evidence="6" id="KW-0963">Cytoplasm</keyword>
<feature type="binding site" evidence="15">
    <location>
        <position position="72"/>
    </location>
    <ligand>
        <name>GTP</name>
        <dbReference type="ChEBI" id="CHEBI:37565"/>
    </ligand>
</feature>
<dbReference type="AlphaFoldDB" id="H2Y3Y0"/>
<evidence type="ECO:0000256" key="6">
    <source>
        <dbReference type="ARBA" id="ARBA00022490"/>
    </source>
</evidence>
<dbReference type="NCBIfam" id="TIGR00231">
    <property type="entry name" value="small_GTP"/>
    <property type="match status" value="1"/>
</dbReference>
<evidence type="ECO:0000256" key="11">
    <source>
        <dbReference type="ARBA" id="ARBA00023136"/>
    </source>
</evidence>
<dbReference type="Proteomes" id="UP000007875">
    <property type="component" value="Unassembled WGS sequence"/>
</dbReference>
<dbReference type="eggNOG" id="KOG0070">
    <property type="taxonomic scope" value="Eukaryota"/>
</dbReference>
<dbReference type="STRING" id="51511.ENSCSAVP00000000028"/>
<keyword evidence="12" id="KW-0206">Cytoskeleton</keyword>
<dbReference type="InterPro" id="IPR005225">
    <property type="entry name" value="Small_GTP-bd"/>
</dbReference>
<keyword evidence="10 15" id="KW-0342">GTP-binding</keyword>
<name>H2Y3Y0_CIOSA</name>
<evidence type="ECO:0000256" key="1">
    <source>
        <dbReference type="ARBA" id="ARBA00004120"/>
    </source>
</evidence>
<reference evidence="19" key="1">
    <citation type="submission" date="2003-08" db="EMBL/GenBank/DDBJ databases">
        <authorList>
            <person name="Birren B."/>
            <person name="Nusbaum C."/>
            <person name="Abebe A."/>
            <person name="Abouelleil A."/>
            <person name="Adekoya E."/>
            <person name="Ait-zahra M."/>
            <person name="Allen N."/>
            <person name="Allen T."/>
            <person name="An P."/>
            <person name="Anderson M."/>
            <person name="Anderson S."/>
            <person name="Arachchi H."/>
            <person name="Armbruster J."/>
            <person name="Bachantsang P."/>
            <person name="Baldwin J."/>
            <person name="Barry A."/>
            <person name="Bayul T."/>
            <person name="Blitshsteyn B."/>
            <person name="Bloom T."/>
            <person name="Blye J."/>
            <person name="Boguslavskiy L."/>
            <person name="Borowsky M."/>
            <person name="Boukhgalter B."/>
            <person name="Brunache A."/>
            <person name="Butler J."/>
            <person name="Calixte N."/>
            <person name="Calvo S."/>
            <person name="Camarata J."/>
            <person name="Campo K."/>
            <person name="Chang J."/>
            <person name="Cheshatsang Y."/>
            <person name="Citroen M."/>
            <person name="Collymore A."/>
            <person name="Considine T."/>
            <person name="Cook A."/>
            <person name="Cooke P."/>
            <person name="Corum B."/>
            <person name="Cuomo C."/>
            <person name="David R."/>
            <person name="Dawoe T."/>
            <person name="Degray S."/>
            <person name="Dodge S."/>
            <person name="Dooley K."/>
            <person name="Dorje P."/>
            <person name="Dorjee K."/>
            <person name="Dorris L."/>
            <person name="Duffey N."/>
            <person name="Dupes A."/>
            <person name="Elkins T."/>
            <person name="Engels R."/>
            <person name="Erickson J."/>
            <person name="Farina A."/>
            <person name="Faro S."/>
            <person name="Ferreira P."/>
            <person name="Fischer H."/>
            <person name="Fitzgerald M."/>
            <person name="Foley K."/>
            <person name="Gage D."/>
            <person name="Galagan J."/>
            <person name="Gearin G."/>
            <person name="Gnerre S."/>
            <person name="Gnirke A."/>
            <person name="Goyette A."/>
            <person name="Graham J."/>
            <person name="Grandbois E."/>
            <person name="Gyaltsen K."/>
            <person name="Hafez N."/>
            <person name="Hagopian D."/>
            <person name="Hagos B."/>
            <person name="Hall J."/>
            <person name="Hatcher B."/>
            <person name="Heller A."/>
            <person name="Higgins H."/>
            <person name="Honan T."/>
            <person name="Horn A."/>
            <person name="Houde N."/>
            <person name="Hughes L."/>
            <person name="Hulme W."/>
            <person name="Husby E."/>
            <person name="Iliev I."/>
            <person name="Jaffe D."/>
            <person name="Jones C."/>
            <person name="Kamal M."/>
            <person name="Kamat A."/>
            <person name="Kamvysselis M."/>
            <person name="Karlsson E."/>
            <person name="Kells C."/>
            <person name="Kieu A."/>
            <person name="Kisner P."/>
            <person name="Kodira C."/>
            <person name="Kulbokas E."/>
            <person name="Labutti K."/>
            <person name="Lama D."/>
            <person name="Landers T."/>
            <person name="Leger J."/>
            <person name="Levine S."/>
            <person name="Lewis D."/>
            <person name="Lewis T."/>
            <person name="Lindblad-toh K."/>
            <person name="Liu X."/>
            <person name="Lokyitsang T."/>
            <person name="Lokyitsang Y."/>
            <person name="Lucien O."/>
            <person name="Lui A."/>
            <person name="Ma L.J."/>
            <person name="Mabbitt R."/>
            <person name="Macdonald J."/>
            <person name="Maclean C."/>
            <person name="Major J."/>
            <person name="Manning J."/>
            <person name="Marabella R."/>
            <person name="Maru K."/>
            <person name="Matthews C."/>
            <person name="Mauceli E."/>
            <person name="Mccarthy M."/>
            <person name="Mcdonough S."/>
            <person name="Mcghee T."/>
            <person name="Meldrim J."/>
            <person name="Meneus L."/>
            <person name="Mesirov J."/>
            <person name="Mihalev A."/>
            <person name="Mihova T."/>
            <person name="Mikkelsen T."/>
            <person name="Mlenga V."/>
            <person name="Moru K."/>
            <person name="Mozes J."/>
            <person name="Mulrain L."/>
            <person name="Munson G."/>
            <person name="Naylor J."/>
            <person name="Newes C."/>
            <person name="Nguyen C."/>
            <person name="Nguyen N."/>
            <person name="Nguyen T."/>
            <person name="Nicol R."/>
            <person name="Nielsen C."/>
            <person name="Nizzari M."/>
            <person name="Norbu C."/>
            <person name="Norbu N."/>
            <person name="O'donnell P."/>
            <person name="Okoawo O."/>
            <person name="O'leary S."/>
            <person name="Omotosho B."/>
            <person name="O'neill K."/>
            <person name="Osman S."/>
            <person name="Parker S."/>
            <person name="Perrin D."/>
            <person name="Phunkhang P."/>
            <person name="Piqani B."/>
            <person name="Purcell S."/>
            <person name="Rachupka T."/>
            <person name="Ramasamy U."/>
            <person name="Rameau R."/>
            <person name="Ray V."/>
            <person name="Raymond C."/>
            <person name="Retta R."/>
            <person name="Richardson S."/>
            <person name="Rise C."/>
            <person name="Rodriguez J."/>
            <person name="Rogers J."/>
            <person name="Rogov P."/>
            <person name="Rutman M."/>
            <person name="Schupbach R."/>
            <person name="Seaman C."/>
            <person name="Settipalli S."/>
            <person name="Sharpe T."/>
            <person name="Sheridan J."/>
            <person name="Sherpa N."/>
            <person name="Shi J."/>
            <person name="Smirnov S."/>
            <person name="Smith C."/>
            <person name="Sougnez C."/>
            <person name="Spencer B."/>
            <person name="Stalker J."/>
            <person name="Stange-thomann N."/>
            <person name="Stavropoulos S."/>
            <person name="Stetson K."/>
            <person name="Stone C."/>
            <person name="Stone S."/>
            <person name="Stubbs M."/>
            <person name="Talamas J."/>
            <person name="Tchuinga P."/>
            <person name="Tenzing P."/>
            <person name="Tesfaye S."/>
            <person name="Theodore J."/>
            <person name="Thoulutsang Y."/>
            <person name="Topham K."/>
            <person name="Towey S."/>
            <person name="Tsamla T."/>
            <person name="Tsomo N."/>
            <person name="Vallee D."/>
            <person name="Vassiliev H."/>
            <person name="Venkataraman V."/>
            <person name="Vinson J."/>
            <person name="Vo A."/>
            <person name="Wade C."/>
            <person name="Wang S."/>
            <person name="Wangchuk T."/>
            <person name="Wangdi T."/>
            <person name="Whittaker C."/>
            <person name="Wilkinson J."/>
            <person name="Wu Y."/>
            <person name="Wyman D."/>
            <person name="Yadav S."/>
            <person name="Yang S."/>
            <person name="Yang X."/>
            <person name="Yeager S."/>
            <person name="Yee E."/>
            <person name="Young G."/>
            <person name="Zainoun J."/>
            <person name="Zembeck L."/>
            <person name="Zimmer A."/>
            <person name="Zody M."/>
            <person name="Lander E."/>
        </authorList>
    </citation>
    <scope>NUCLEOTIDE SEQUENCE [LARGE SCALE GENOMIC DNA]</scope>
</reference>
<keyword evidence="7" id="KW-0519">Myristate</keyword>
<feature type="binding site" evidence="16">
    <location>
        <position position="50"/>
    </location>
    <ligand>
        <name>Mg(2+)</name>
        <dbReference type="ChEBI" id="CHEBI:18420"/>
    </ligand>
</feature>
<dbReference type="PROSITE" id="PS51417">
    <property type="entry name" value="ARF"/>
    <property type="match status" value="1"/>
</dbReference>
<evidence type="ECO:0000256" key="4">
    <source>
        <dbReference type="ARBA" id="ARBA00019766"/>
    </source>
</evidence>
<dbReference type="HOGENOM" id="CLU_040729_9_1_1"/>
<feature type="binding site" evidence="16">
    <location>
        <position position="31"/>
    </location>
    <ligand>
        <name>Mg(2+)</name>
        <dbReference type="ChEBI" id="CHEBI:18420"/>
    </ligand>
</feature>
<evidence type="ECO:0000256" key="8">
    <source>
        <dbReference type="ARBA" id="ARBA00022741"/>
    </source>
</evidence>
<dbReference type="GeneTree" id="ENSGT00940000156459"/>
<keyword evidence="11" id="KW-0472">Membrane</keyword>
<keyword evidence="14" id="KW-0449">Lipoprotein</keyword>
<feature type="binding site" evidence="15">
    <location>
        <begin position="131"/>
        <end position="134"/>
    </location>
    <ligand>
        <name>GTP</name>
        <dbReference type="ChEBI" id="CHEBI:37565"/>
    </ligand>
</feature>
<reference evidence="18" key="3">
    <citation type="submission" date="2025-09" db="UniProtKB">
        <authorList>
            <consortium name="Ensembl"/>
        </authorList>
    </citation>
    <scope>IDENTIFICATION</scope>
</reference>
<evidence type="ECO:0000256" key="13">
    <source>
        <dbReference type="ARBA" id="ARBA00023273"/>
    </source>
</evidence>
<dbReference type="Gene3D" id="3.40.50.300">
    <property type="entry name" value="P-loop containing nucleotide triphosphate hydrolases"/>
    <property type="match status" value="1"/>
</dbReference>
<keyword evidence="5" id="KW-1003">Cell membrane</keyword>
<dbReference type="GO" id="GO:0005930">
    <property type="term" value="C:axoneme"/>
    <property type="evidence" value="ECO:0007669"/>
    <property type="project" value="UniProtKB-SubCell"/>
</dbReference>
<evidence type="ECO:0000313" key="18">
    <source>
        <dbReference type="Ensembl" id="ENSCSAVP00000000028.1"/>
    </source>
</evidence>
<dbReference type="GO" id="GO:0060170">
    <property type="term" value="C:ciliary membrane"/>
    <property type="evidence" value="ECO:0007669"/>
    <property type="project" value="UniProtKB-SubCell"/>
</dbReference>
<accession>H2Y3Y0</accession>
<protein>
    <recommendedName>
        <fullName evidence="4">ADP-ribosylation factor-like protein 6</fullName>
    </recommendedName>
</protein>
<dbReference type="PRINTS" id="PR00328">
    <property type="entry name" value="SAR1GTPBP"/>
</dbReference>
<evidence type="ECO:0000256" key="10">
    <source>
        <dbReference type="ARBA" id="ARBA00023134"/>
    </source>
</evidence>
<dbReference type="GO" id="GO:0005525">
    <property type="term" value="F:GTP binding"/>
    <property type="evidence" value="ECO:0007669"/>
    <property type="project" value="UniProtKB-KW"/>
</dbReference>
<dbReference type="InterPro" id="IPR027417">
    <property type="entry name" value="P-loop_NTPase"/>
</dbReference>
<evidence type="ECO:0000256" key="12">
    <source>
        <dbReference type="ARBA" id="ARBA00023212"/>
    </source>
</evidence>
<keyword evidence="19" id="KW-1185">Reference proteome</keyword>
<dbReference type="GO" id="GO:0003924">
    <property type="term" value="F:GTPase activity"/>
    <property type="evidence" value="ECO:0007669"/>
    <property type="project" value="InterPro"/>
</dbReference>
<dbReference type="SUPFAM" id="SSF52540">
    <property type="entry name" value="P-loop containing nucleoside triphosphate hydrolases"/>
    <property type="match status" value="1"/>
</dbReference>
<dbReference type="InterPro" id="IPR024156">
    <property type="entry name" value="Small_GTPase_ARF"/>
</dbReference>
<dbReference type="GO" id="GO:0030030">
    <property type="term" value="P:cell projection organization"/>
    <property type="evidence" value="ECO:0007669"/>
    <property type="project" value="UniProtKB-KW"/>
</dbReference>
<sequence>MGLLDRLSNWLQFKKKEARILCVGLDNSGKSTIINQLKPLRTRNTDIAPTVGFCVEQFNSGNLSFTVFDMSGQGRYRNLWEHYYSSSDAIIFVVDSTDKLRMPVAKEELNQLLSHKQIQQKRNLPVLFFANKNDLRHSVSPVKCAQLLGLDRGEWVRGGTWHICPSNGLTGEGLKEGLDWLSDQLIDLKS</sequence>
<feature type="binding site" evidence="15">
    <location>
        <begin position="24"/>
        <end position="31"/>
    </location>
    <ligand>
        <name>GTP</name>
        <dbReference type="ChEBI" id="CHEBI:37565"/>
    </ligand>
</feature>
<evidence type="ECO:0000256" key="2">
    <source>
        <dbReference type="ARBA" id="ARBA00004430"/>
    </source>
</evidence>
<evidence type="ECO:0000256" key="15">
    <source>
        <dbReference type="PIRSR" id="PIRSR606689-1"/>
    </source>
</evidence>
<dbReference type="SMART" id="SM00177">
    <property type="entry name" value="ARF"/>
    <property type="match status" value="1"/>
</dbReference>
<evidence type="ECO:0000256" key="7">
    <source>
        <dbReference type="ARBA" id="ARBA00022707"/>
    </source>
</evidence>
<dbReference type="OMA" id="IHSTCAL"/>
<dbReference type="Ensembl" id="ENSCSAVT00000000028.1">
    <property type="protein sequence ID" value="ENSCSAVP00000000028.1"/>
    <property type="gene ID" value="ENSCSAVG00000000015.1"/>
</dbReference>
<dbReference type="GO" id="GO:0046872">
    <property type="term" value="F:metal ion binding"/>
    <property type="evidence" value="ECO:0007669"/>
    <property type="project" value="UniProtKB-KW"/>
</dbReference>
<keyword evidence="9" id="KW-0970">Cilium biogenesis/degradation</keyword>
<organism evidence="18 19">
    <name type="scientific">Ciona savignyi</name>
    <name type="common">Pacific transparent sea squirt</name>
    <dbReference type="NCBI Taxonomy" id="51511"/>
    <lineage>
        <taxon>Eukaryota</taxon>
        <taxon>Metazoa</taxon>
        <taxon>Chordata</taxon>
        <taxon>Tunicata</taxon>
        <taxon>Ascidiacea</taxon>
        <taxon>Phlebobranchia</taxon>
        <taxon>Cionidae</taxon>
        <taxon>Ciona</taxon>
    </lineage>
</organism>
<evidence type="ECO:0000256" key="16">
    <source>
        <dbReference type="PIRSR" id="PIRSR606689-2"/>
    </source>
</evidence>
<dbReference type="FunFam" id="3.40.50.300:FF:000457">
    <property type="entry name" value="ADP-ribosylation factor-like protein 6"/>
    <property type="match status" value="1"/>
</dbReference>
<keyword evidence="8 15" id="KW-0547">Nucleotide-binding</keyword>
<comment type="similarity">
    <text evidence="17">Belongs to the small GTPase superfamily. Arf family.</text>
</comment>
<evidence type="ECO:0000256" key="9">
    <source>
        <dbReference type="ARBA" id="ARBA00022794"/>
    </source>
</evidence>
<evidence type="ECO:0000256" key="5">
    <source>
        <dbReference type="ARBA" id="ARBA00022475"/>
    </source>
</evidence>
<reference evidence="18" key="2">
    <citation type="submission" date="2025-08" db="UniProtKB">
        <authorList>
            <consortium name="Ensembl"/>
        </authorList>
    </citation>
    <scope>IDENTIFICATION</scope>
</reference>
<evidence type="ECO:0000256" key="14">
    <source>
        <dbReference type="ARBA" id="ARBA00023288"/>
    </source>
</evidence>
<keyword evidence="16" id="KW-0460">Magnesium</keyword>
<proteinExistence type="inferred from homology"/>
<dbReference type="InterPro" id="IPR006689">
    <property type="entry name" value="Small_GTPase_ARF/SAR"/>
</dbReference>